<feature type="compositionally biased region" description="Polar residues" evidence="1">
    <location>
        <begin position="198"/>
        <end position="207"/>
    </location>
</feature>
<name>A0AAD9JTS7_9ANNE</name>
<evidence type="ECO:0000313" key="3">
    <source>
        <dbReference type="EMBL" id="KAK2159031.1"/>
    </source>
</evidence>
<keyword evidence="2" id="KW-0812">Transmembrane</keyword>
<feature type="region of interest" description="Disordered" evidence="1">
    <location>
        <begin position="155"/>
        <end position="216"/>
    </location>
</feature>
<accession>A0AAD9JTS7</accession>
<dbReference type="AlphaFoldDB" id="A0AAD9JTS7"/>
<dbReference type="EMBL" id="JAODUP010000160">
    <property type="protein sequence ID" value="KAK2159031.1"/>
    <property type="molecule type" value="Genomic_DNA"/>
</dbReference>
<organism evidence="3 4">
    <name type="scientific">Paralvinella palmiformis</name>
    <dbReference type="NCBI Taxonomy" id="53620"/>
    <lineage>
        <taxon>Eukaryota</taxon>
        <taxon>Metazoa</taxon>
        <taxon>Spiralia</taxon>
        <taxon>Lophotrochozoa</taxon>
        <taxon>Annelida</taxon>
        <taxon>Polychaeta</taxon>
        <taxon>Sedentaria</taxon>
        <taxon>Canalipalpata</taxon>
        <taxon>Terebellida</taxon>
        <taxon>Terebelliformia</taxon>
        <taxon>Alvinellidae</taxon>
        <taxon>Paralvinella</taxon>
    </lineage>
</organism>
<gene>
    <name evidence="3" type="ORF">LSH36_160g05003</name>
</gene>
<keyword evidence="2" id="KW-0472">Membrane</keyword>
<proteinExistence type="predicted"/>
<reference evidence="3" key="1">
    <citation type="journal article" date="2023" name="Mol. Biol. Evol.">
        <title>Third-Generation Sequencing Reveals the Adaptive Role of the Epigenome in Three Deep-Sea Polychaetes.</title>
        <authorList>
            <person name="Perez M."/>
            <person name="Aroh O."/>
            <person name="Sun Y."/>
            <person name="Lan Y."/>
            <person name="Juniper S.K."/>
            <person name="Young C.R."/>
            <person name="Angers B."/>
            <person name="Qian P.Y."/>
        </authorList>
    </citation>
    <scope>NUCLEOTIDE SEQUENCE</scope>
    <source>
        <strain evidence="3">P08H-3</strain>
    </source>
</reference>
<keyword evidence="2" id="KW-1133">Transmembrane helix</keyword>
<sequence length="224" mass="25648">MDQDFELFFEDFAANMVLEVELCFENFITADNVLFDVDLSVGDFDVKHLALAVLLLDLFYLLATLGGVIFSQFITIIIIFFKYAKAKRELHRINESFRQLKIAVETELCDAKAAKSHSSQDFDPVELIEPISTSYLTVPAQMDVLYETIRSLQRVRKTSPDSDTPDDQITADGRRSSLMEGEVKVHRDGQVDQKQMMMDTNTYQSPQPVEPEAKIYDRLKKCQD</sequence>
<comment type="caution">
    <text evidence="3">The sequence shown here is derived from an EMBL/GenBank/DDBJ whole genome shotgun (WGS) entry which is preliminary data.</text>
</comment>
<feature type="transmembrane region" description="Helical" evidence="2">
    <location>
        <begin position="58"/>
        <end position="81"/>
    </location>
</feature>
<evidence type="ECO:0000256" key="2">
    <source>
        <dbReference type="SAM" id="Phobius"/>
    </source>
</evidence>
<feature type="compositionally biased region" description="Basic and acidic residues" evidence="1">
    <location>
        <begin position="172"/>
        <end position="191"/>
    </location>
</feature>
<dbReference type="Proteomes" id="UP001208570">
    <property type="component" value="Unassembled WGS sequence"/>
</dbReference>
<evidence type="ECO:0000256" key="1">
    <source>
        <dbReference type="SAM" id="MobiDB-lite"/>
    </source>
</evidence>
<keyword evidence="4" id="KW-1185">Reference proteome</keyword>
<protein>
    <submittedName>
        <fullName evidence="3">Uncharacterized protein</fullName>
    </submittedName>
</protein>
<evidence type="ECO:0000313" key="4">
    <source>
        <dbReference type="Proteomes" id="UP001208570"/>
    </source>
</evidence>